<dbReference type="Proteomes" id="UP000274097">
    <property type="component" value="Unassembled WGS sequence"/>
</dbReference>
<dbReference type="Pfam" id="PF00440">
    <property type="entry name" value="TetR_N"/>
    <property type="match status" value="1"/>
</dbReference>
<protein>
    <submittedName>
        <fullName evidence="7">TetR family transcriptional regulator</fullName>
    </submittedName>
    <submittedName>
        <fullName evidence="6">TetR/AcrR family transcriptional regulator</fullName>
    </submittedName>
</protein>
<evidence type="ECO:0000256" key="2">
    <source>
        <dbReference type="ARBA" id="ARBA00023125"/>
    </source>
</evidence>
<evidence type="ECO:0000313" key="9">
    <source>
        <dbReference type="Proteomes" id="UP000278036"/>
    </source>
</evidence>
<dbReference type="InterPro" id="IPR001647">
    <property type="entry name" value="HTH_TetR"/>
</dbReference>
<keyword evidence="2 4" id="KW-0238">DNA-binding</keyword>
<gene>
    <name evidence="6" type="ORF">D6Z83_14645</name>
    <name evidence="7" type="ORF">EBE87_11015</name>
</gene>
<dbReference type="PANTHER" id="PTHR47506:SF1">
    <property type="entry name" value="HTH-TYPE TRANSCRIPTIONAL REGULATOR YJDC"/>
    <property type="match status" value="1"/>
</dbReference>
<evidence type="ECO:0000259" key="5">
    <source>
        <dbReference type="PROSITE" id="PS50977"/>
    </source>
</evidence>
<evidence type="ECO:0000256" key="4">
    <source>
        <dbReference type="PROSITE-ProRule" id="PRU00335"/>
    </source>
</evidence>
<dbReference type="SUPFAM" id="SSF48498">
    <property type="entry name" value="Tetracyclin repressor-like, C-terminal domain"/>
    <property type="match status" value="1"/>
</dbReference>
<keyword evidence="3" id="KW-0804">Transcription</keyword>
<feature type="domain" description="HTH tetR-type" evidence="5">
    <location>
        <begin position="14"/>
        <end position="74"/>
    </location>
</feature>
<evidence type="ECO:0000313" key="8">
    <source>
        <dbReference type="Proteomes" id="UP000274097"/>
    </source>
</evidence>
<feature type="DNA-binding region" description="H-T-H motif" evidence="4">
    <location>
        <begin position="37"/>
        <end position="56"/>
    </location>
</feature>
<keyword evidence="1" id="KW-0805">Transcription regulation</keyword>
<accession>A0A3A9JDE6</accession>
<organism evidence="6 9">
    <name type="scientific">Teichococcus wenyumeiae</name>
    <dbReference type="NCBI Taxonomy" id="2478470"/>
    <lineage>
        <taxon>Bacteria</taxon>
        <taxon>Pseudomonadati</taxon>
        <taxon>Pseudomonadota</taxon>
        <taxon>Alphaproteobacteria</taxon>
        <taxon>Acetobacterales</taxon>
        <taxon>Roseomonadaceae</taxon>
        <taxon>Roseomonas</taxon>
    </lineage>
</organism>
<comment type="caution">
    <text evidence="6">The sequence shown here is derived from an EMBL/GenBank/DDBJ whole genome shotgun (WGS) entry which is preliminary data.</text>
</comment>
<dbReference type="PROSITE" id="PS50977">
    <property type="entry name" value="HTH_TETR_2"/>
    <property type="match status" value="1"/>
</dbReference>
<dbReference type="Gene3D" id="1.10.10.60">
    <property type="entry name" value="Homeodomain-like"/>
    <property type="match status" value="1"/>
</dbReference>
<dbReference type="Gene3D" id="1.10.357.10">
    <property type="entry name" value="Tetracycline Repressor, domain 2"/>
    <property type="match status" value="1"/>
</dbReference>
<evidence type="ECO:0000313" key="6">
    <source>
        <dbReference type="EMBL" id="RKK03431.1"/>
    </source>
</evidence>
<reference evidence="6 9" key="1">
    <citation type="submission" date="2018-09" db="EMBL/GenBank/DDBJ databases">
        <title>Roseomonas sp. nov., isolated from feces of Tibetan antelopes in the Qinghai-Tibet plateau, China.</title>
        <authorList>
            <person name="Tian Z."/>
        </authorList>
    </citation>
    <scope>NUCLEOTIDE SEQUENCE [LARGE SCALE GENOMIC DNA]</scope>
    <source>
        <strain evidence="7 8">Z23</strain>
        <strain evidence="6 9">Z24</strain>
    </source>
</reference>
<dbReference type="PANTHER" id="PTHR47506">
    <property type="entry name" value="TRANSCRIPTIONAL REGULATORY PROTEIN"/>
    <property type="match status" value="1"/>
</dbReference>
<dbReference type="EMBL" id="RAQU01000087">
    <property type="protein sequence ID" value="RKK03431.1"/>
    <property type="molecule type" value="Genomic_DNA"/>
</dbReference>
<dbReference type="InParanoid" id="A0A3A9JDE6"/>
<dbReference type="InterPro" id="IPR036271">
    <property type="entry name" value="Tet_transcr_reg_TetR-rel_C_sf"/>
</dbReference>
<dbReference type="OrthoDB" id="9795242at2"/>
<keyword evidence="8" id="KW-1185">Reference proteome</keyword>
<dbReference type="EMBL" id="RFLX01000006">
    <property type="protein sequence ID" value="RMI25126.1"/>
    <property type="molecule type" value="Genomic_DNA"/>
</dbReference>
<dbReference type="GO" id="GO:0003677">
    <property type="term" value="F:DNA binding"/>
    <property type="evidence" value="ECO:0007669"/>
    <property type="project" value="UniProtKB-UniRule"/>
</dbReference>
<dbReference type="Proteomes" id="UP000278036">
    <property type="component" value="Unassembled WGS sequence"/>
</dbReference>
<evidence type="ECO:0000256" key="3">
    <source>
        <dbReference type="ARBA" id="ARBA00023163"/>
    </source>
</evidence>
<evidence type="ECO:0000313" key="7">
    <source>
        <dbReference type="EMBL" id="RMI25126.1"/>
    </source>
</evidence>
<name>A0A3A9JDE6_9PROT</name>
<dbReference type="AlphaFoldDB" id="A0A3A9JDE6"/>
<dbReference type="InterPro" id="IPR009057">
    <property type="entry name" value="Homeodomain-like_sf"/>
</dbReference>
<dbReference type="SUPFAM" id="SSF46689">
    <property type="entry name" value="Homeodomain-like"/>
    <property type="match status" value="1"/>
</dbReference>
<dbReference type="RefSeq" id="WP_120639031.1">
    <property type="nucleotide sequence ID" value="NZ_RAQU01000087.1"/>
</dbReference>
<sequence length="200" mass="21172">MITKISSGPGRPRGFDPEAALALGQQMFHARGYDAVGLAALTEAIGIKPPSFYKAFGSKAEFFTRILERYSRSVLALESILLPGRPAVEALAELLERAAETYARDPQQLGCLVLEAARGCADEESAIMARRAAEQRRSQIRAFVALTNPAAADAVTDYVASVMSGLSASAREGMSAARLTMVARAATEGMKALLAPPADV</sequence>
<proteinExistence type="predicted"/>
<evidence type="ECO:0000256" key="1">
    <source>
        <dbReference type="ARBA" id="ARBA00023015"/>
    </source>
</evidence>